<comment type="subcellular location">
    <subcellularLocation>
        <location evidence="6">Cytoplasm</location>
    </subcellularLocation>
</comment>
<keyword evidence="4 6" id="KW-0704">Schiff base</keyword>
<feature type="active site" description="Proton donor/acceptor" evidence="6">
    <location>
        <position position="180"/>
    </location>
</feature>
<evidence type="ECO:0000313" key="8">
    <source>
        <dbReference type="Proteomes" id="UP001228446"/>
    </source>
</evidence>
<accession>A0ABU1B3J5</accession>
<protein>
    <recommendedName>
        <fullName evidence="6">Deoxyribose-phosphate aldolase</fullName>
        <shortName evidence="6">DERA</shortName>
        <ecNumber evidence="6">4.1.2.4</ecNumber>
    </recommendedName>
    <alternativeName>
        <fullName evidence="6">2-deoxy-D-ribose 5-phosphate aldolase</fullName>
    </alternativeName>
    <alternativeName>
        <fullName evidence="6">Phosphodeoxyriboaldolase</fullName>
        <shortName evidence="6">Deoxyriboaldolase</shortName>
    </alternativeName>
</protein>
<dbReference type="CDD" id="cd00959">
    <property type="entry name" value="DeoC"/>
    <property type="match status" value="1"/>
</dbReference>
<comment type="catalytic activity">
    <reaction evidence="5 6">
        <text>2-deoxy-D-ribose 5-phosphate = D-glyceraldehyde 3-phosphate + acetaldehyde</text>
        <dbReference type="Rhea" id="RHEA:12821"/>
        <dbReference type="ChEBI" id="CHEBI:15343"/>
        <dbReference type="ChEBI" id="CHEBI:59776"/>
        <dbReference type="ChEBI" id="CHEBI:62877"/>
        <dbReference type="EC" id="4.1.2.4"/>
    </reaction>
</comment>
<dbReference type="InterPro" id="IPR013785">
    <property type="entry name" value="Aldolase_TIM"/>
</dbReference>
<dbReference type="EC" id="4.1.2.4" evidence="6"/>
<comment type="similarity">
    <text evidence="1 6">Belongs to the DeoC/FbaB aldolase family. DeoC type 1 subfamily.</text>
</comment>
<dbReference type="InterPro" id="IPR011343">
    <property type="entry name" value="DeoC"/>
</dbReference>
<proteinExistence type="inferred from homology"/>
<comment type="pathway">
    <text evidence="6">Carbohydrate degradation; 2-deoxy-D-ribose 1-phosphate degradation; D-glyceraldehyde 3-phosphate and acetaldehyde from 2-deoxy-alpha-D-ribose 1-phosphate: step 2/2.</text>
</comment>
<dbReference type="Gene3D" id="3.20.20.70">
    <property type="entry name" value="Aldolase class I"/>
    <property type="match status" value="1"/>
</dbReference>
<evidence type="ECO:0000256" key="1">
    <source>
        <dbReference type="ARBA" id="ARBA00010936"/>
    </source>
</evidence>
<keyword evidence="8" id="KW-1185">Reference proteome</keyword>
<dbReference type="SUPFAM" id="SSF51569">
    <property type="entry name" value="Aldolase"/>
    <property type="match status" value="1"/>
</dbReference>
<sequence>MKLNKYIDHTILKPETTQEQVEKILAEAKEYDFASVCVNPTWVALAAENLKDSDVKVCTVIGFPLGANTPAVKAFETKDAIANGADEIDMVINIGALKSGNYDLVFEDIKAVVEASDNKLVKVIIETCLLTEDEKVKACQLSQEAGADYVKTSTGFSTGGATVADVALMRKTVGPDLGVKASGGARSYEDAIAFIEAGATRIGASSGVAIMNGVQADGDY</sequence>
<dbReference type="Pfam" id="PF01791">
    <property type="entry name" value="DeoC"/>
    <property type="match status" value="1"/>
</dbReference>
<evidence type="ECO:0000256" key="6">
    <source>
        <dbReference type="HAMAP-Rule" id="MF_00114"/>
    </source>
</evidence>
<dbReference type="GO" id="GO:0004139">
    <property type="term" value="F:deoxyribose-phosphate aldolase activity"/>
    <property type="evidence" value="ECO:0007669"/>
    <property type="project" value="UniProtKB-EC"/>
</dbReference>
<comment type="caution">
    <text evidence="7">The sequence shown here is derived from an EMBL/GenBank/DDBJ whole genome shotgun (WGS) entry which is preliminary data.</text>
</comment>
<organism evidence="7 8">
    <name type="scientific">Streptococcus ruminantium</name>
    <dbReference type="NCBI Taxonomy" id="1917441"/>
    <lineage>
        <taxon>Bacteria</taxon>
        <taxon>Bacillati</taxon>
        <taxon>Bacillota</taxon>
        <taxon>Bacilli</taxon>
        <taxon>Lactobacillales</taxon>
        <taxon>Streptococcaceae</taxon>
        <taxon>Streptococcus</taxon>
    </lineage>
</organism>
<dbReference type="PANTHER" id="PTHR10889">
    <property type="entry name" value="DEOXYRIBOSE-PHOSPHATE ALDOLASE"/>
    <property type="match status" value="1"/>
</dbReference>
<evidence type="ECO:0000256" key="2">
    <source>
        <dbReference type="ARBA" id="ARBA00022490"/>
    </source>
</evidence>
<reference evidence="7 8" key="1">
    <citation type="submission" date="2023-08" db="EMBL/GenBank/DDBJ databases">
        <title>Streptococcus ruminantium-associated sheep mastitis outbreak detected in Italy is distinct from bovine isolates.</title>
        <authorList>
            <person name="Rosa M.N."/>
            <person name="Vezina B."/>
            <person name="Tola S."/>
        </authorList>
    </citation>
    <scope>NUCLEOTIDE SEQUENCE [LARGE SCALE GENOMIC DNA]</scope>
    <source>
        <strain evidence="7 8">OM6730</strain>
    </source>
</reference>
<dbReference type="EMBL" id="JAVIBX010000022">
    <property type="protein sequence ID" value="MDQ8833403.1"/>
    <property type="molecule type" value="Genomic_DNA"/>
</dbReference>
<dbReference type="NCBIfam" id="TIGR00126">
    <property type="entry name" value="deoC"/>
    <property type="match status" value="1"/>
</dbReference>
<evidence type="ECO:0000256" key="4">
    <source>
        <dbReference type="ARBA" id="ARBA00023270"/>
    </source>
</evidence>
<evidence type="ECO:0000256" key="3">
    <source>
        <dbReference type="ARBA" id="ARBA00023239"/>
    </source>
</evidence>
<comment type="function">
    <text evidence="6">Catalyzes a reversible aldol reaction between acetaldehyde and D-glyceraldehyde 3-phosphate to generate 2-deoxy-D-ribose 5-phosphate.</text>
</comment>
<dbReference type="InterPro" id="IPR028581">
    <property type="entry name" value="DeoC_typeI"/>
</dbReference>
<dbReference type="SMART" id="SM01133">
    <property type="entry name" value="DeoC"/>
    <property type="match status" value="1"/>
</dbReference>
<keyword evidence="3 6" id="KW-0456">Lyase</keyword>
<dbReference type="Proteomes" id="UP001228446">
    <property type="component" value="Unassembled WGS sequence"/>
</dbReference>
<name>A0ABU1B3J5_9STRE</name>
<dbReference type="PIRSF" id="PIRSF001357">
    <property type="entry name" value="DeoC"/>
    <property type="match status" value="1"/>
</dbReference>
<dbReference type="InterPro" id="IPR002915">
    <property type="entry name" value="DeoC/FbaB/LacD_aldolase"/>
</dbReference>
<feature type="active site" description="Proton donor/acceptor" evidence="6">
    <location>
        <position position="89"/>
    </location>
</feature>
<feature type="active site" description="Schiff-base intermediate with acetaldehyde" evidence="6">
    <location>
        <position position="151"/>
    </location>
</feature>
<evidence type="ECO:0000256" key="5">
    <source>
        <dbReference type="ARBA" id="ARBA00048791"/>
    </source>
</evidence>
<evidence type="ECO:0000313" key="7">
    <source>
        <dbReference type="EMBL" id="MDQ8833403.1"/>
    </source>
</evidence>
<gene>
    <name evidence="6 7" type="primary">deoC</name>
    <name evidence="7" type="ORF">RFF62_06370</name>
</gene>
<dbReference type="RefSeq" id="WP_024531704.1">
    <property type="nucleotide sequence ID" value="NZ_JAVIBP010000017.1"/>
</dbReference>
<keyword evidence="2 6" id="KW-0963">Cytoplasm</keyword>
<dbReference type="PANTHER" id="PTHR10889:SF1">
    <property type="entry name" value="DEOXYRIBOSE-PHOSPHATE ALDOLASE"/>
    <property type="match status" value="1"/>
</dbReference>
<dbReference type="HAMAP" id="MF_00114">
    <property type="entry name" value="DeoC_type1"/>
    <property type="match status" value="1"/>
</dbReference>